<dbReference type="KEGG" id="qlo:115977907"/>
<feature type="transmembrane region" description="Helical" evidence="9">
    <location>
        <begin position="228"/>
        <end position="247"/>
    </location>
</feature>
<dbReference type="PRINTS" id="PR00463">
    <property type="entry name" value="EP450I"/>
</dbReference>
<keyword evidence="11" id="KW-1185">Reference proteome</keyword>
<dbReference type="SUPFAM" id="SSF48264">
    <property type="entry name" value="Cytochrome P450"/>
    <property type="match status" value="1"/>
</dbReference>
<reference evidence="10" key="2">
    <citation type="submission" date="2021-01" db="UniProtKB">
        <authorList>
            <consortium name="EnsemblPlants"/>
        </authorList>
    </citation>
    <scope>IDENTIFICATION</scope>
</reference>
<dbReference type="PANTHER" id="PTHR47947:SF39">
    <property type="entry name" value="CYTOCHROME P450"/>
    <property type="match status" value="1"/>
</dbReference>
<evidence type="ECO:0000256" key="7">
    <source>
        <dbReference type="PIRSR" id="PIRSR602401-1"/>
    </source>
</evidence>
<keyword evidence="5 7" id="KW-0408">Iron</keyword>
<dbReference type="EnsemblPlants" id="QL02p006573:mrna">
    <property type="protein sequence ID" value="QL02p006573:mrna"/>
    <property type="gene ID" value="QL02p006573"/>
</dbReference>
<dbReference type="InterPro" id="IPR002401">
    <property type="entry name" value="Cyt_P450_E_grp-I"/>
</dbReference>
<evidence type="ECO:0000313" key="10">
    <source>
        <dbReference type="EnsemblPlants" id="QL02p006573:mrna"/>
    </source>
</evidence>
<evidence type="ECO:0000256" key="8">
    <source>
        <dbReference type="RuleBase" id="RU000461"/>
    </source>
</evidence>
<dbReference type="PROSITE" id="PS00086">
    <property type="entry name" value="CYTOCHROME_P450"/>
    <property type="match status" value="1"/>
</dbReference>
<keyword evidence="9" id="KW-1133">Transmembrane helix</keyword>
<comment type="cofactor">
    <cofactor evidence="7">
        <name>heme</name>
        <dbReference type="ChEBI" id="CHEBI:30413"/>
    </cofactor>
</comment>
<dbReference type="OrthoDB" id="2789670at2759"/>
<dbReference type="Gene3D" id="1.10.630.10">
    <property type="entry name" value="Cytochrome P450"/>
    <property type="match status" value="1"/>
</dbReference>
<dbReference type="Pfam" id="PF00067">
    <property type="entry name" value="p450"/>
    <property type="match status" value="1"/>
</dbReference>
<comment type="similarity">
    <text evidence="1 8">Belongs to the cytochrome P450 family.</text>
</comment>
<gene>
    <name evidence="10" type="primary">LOC115977907</name>
</gene>
<dbReference type="PANTHER" id="PTHR47947">
    <property type="entry name" value="CYTOCHROME P450 82C3-RELATED"/>
    <property type="match status" value="1"/>
</dbReference>
<evidence type="ECO:0000256" key="5">
    <source>
        <dbReference type="ARBA" id="ARBA00023004"/>
    </source>
</evidence>
<dbReference type="Gramene" id="QL02p006573:mrna">
    <property type="protein sequence ID" value="QL02p006573:mrna"/>
    <property type="gene ID" value="QL02p006573"/>
</dbReference>
<sequence>MDFSFLPYFNTNLVGLLAILFFSYVILRRLRAPKARKAPEAAGGWPLIGHLRLLAGGSQLPHMTLGALADKYGPAFTIRVGVHPALVISTSELAKECFTTNDVSLCSRPKIISGKHFGYNYAMLAFTSYGPYWREIRKITSLELLSTRRLELLKGVKASEMETSLKELYKFWEEKKSGNKDHVLVDMKQWFGDLSLNVILRMVAGKRYYGTSAASDEARRCHEALREFFHLAGLFVVGDAIPYLGWLDLGGYEKAMKKTAKELDGIVTEWLEEHKEKKASGEAKLGEQDFMDVMLSILNGANLGGFDADTVTKATCLSMIAGGSDSTTGTLTWALSLLLNNRHVLRKAQEELDIHVGKGRLVNESDINKLDYLQAIVKETLRLYPAAPLLGLREFAEDSNIGGYHVTKGTRLMVNLWKIQTDPRIWSEPLEFKPERFLTTHKDIDLKGHHFEFLPFGSGRRACPGLAFGLQMTSLALASLLHAFEISASSNELVDMTGSLGLTNFKATPLDVLVKPRLPSFFDA</sequence>
<dbReference type="InParanoid" id="A0A7N2KS07"/>
<dbReference type="InterPro" id="IPR001128">
    <property type="entry name" value="Cyt_P450"/>
</dbReference>
<evidence type="ECO:0000256" key="2">
    <source>
        <dbReference type="ARBA" id="ARBA00022617"/>
    </source>
</evidence>
<evidence type="ECO:0000256" key="4">
    <source>
        <dbReference type="ARBA" id="ARBA00023002"/>
    </source>
</evidence>
<keyword evidence="3 7" id="KW-0479">Metal-binding</keyword>
<dbReference type="GO" id="GO:0020037">
    <property type="term" value="F:heme binding"/>
    <property type="evidence" value="ECO:0007669"/>
    <property type="project" value="InterPro"/>
</dbReference>
<name>A0A7N2KS07_QUELO</name>
<evidence type="ECO:0000313" key="11">
    <source>
        <dbReference type="Proteomes" id="UP000594261"/>
    </source>
</evidence>
<keyword evidence="2 7" id="KW-0349">Heme</keyword>
<keyword evidence="9" id="KW-0472">Membrane</keyword>
<evidence type="ECO:0000256" key="6">
    <source>
        <dbReference type="ARBA" id="ARBA00023033"/>
    </source>
</evidence>
<dbReference type="CDD" id="cd20654">
    <property type="entry name" value="CYP82"/>
    <property type="match status" value="1"/>
</dbReference>
<keyword evidence="9" id="KW-0812">Transmembrane</keyword>
<accession>A0A7N2KS07</accession>
<dbReference type="PRINTS" id="PR00385">
    <property type="entry name" value="P450"/>
</dbReference>
<dbReference type="OMA" id="RAFSENC"/>
<dbReference type="InterPro" id="IPR036396">
    <property type="entry name" value="Cyt_P450_sf"/>
</dbReference>
<reference evidence="11" key="1">
    <citation type="journal article" date="2016" name="G3 (Bethesda)">
        <title>First Draft Assembly and Annotation of the Genome of a California Endemic Oak Quercus lobata Nee (Fagaceae).</title>
        <authorList>
            <person name="Sork V.L."/>
            <person name="Fitz-Gibbon S.T."/>
            <person name="Puiu D."/>
            <person name="Crepeau M."/>
            <person name="Gugger P.F."/>
            <person name="Sherman R."/>
            <person name="Stevens K."/>
            <person name="Langley C.H."/>
            <person name="Pellegrini M."/>
            <person name="Salzberg S.L."/>
        </authorList>
    </citation>
    <scope>NUCLEOTIDE SEQUENCE [LARGE SCALE GENOMIC DNA]</scope>
    <source>
        <strain evidence="11">cv. SW786</strain>
    </source>
</reference>
<evidence type="ECO:0008006" key="12">
    <source>
        <dbReference type="Google" id="ProtNLM"/>
    </source>
</evidence>
<dbReference type="FunFam" id="1.10.630.10:FF:000026">
    <property type="entry name" value="Cytochrome P450 82C4"/>
    <property type="match status" value="1"/>
</dbReference>
<dbReference type="GO" id="GO:0016705">
    <property type="term" value="F:oxidoreductase activity, acting on paired donors, with incorporation or reduction of molecular oxygen"/>
    <property type="evidence" value="ECO:0007669"/>
    <property type="project" value="InterPro"/>
</dbReference>
<organism evidence="10 11">
    <name type="scientific">Quercus lobata</name>
    <name type="common">Valley oak</name>
    <dbReference type="NCBI Taxonomy" id="97700"/>
    <lineage>
        <taxon>Eukaryota</taxon>
        <taxon>Viridiplantae</taxon>
        <taxon>Streptophyta</taxon>
        <taxon>Embryophyta</taxon>
        <taxon>Tracheophyta</taxon>
        <taxon>Spermatophyta</taxon>
        <taxon>Magnoliopsida</taxon>
        <taxon>eudicotyledons</taxon>
        <taxon>Gunneridae</taxon>
        <taxon>Pentapetalae</taxon>
        <taxon>rosids</taxon>
        <taxon>fabids</taxon>
        <taxon>Fagales</taxon>
        <taxon>Fagaceae</taxon>
        <taxon>Quercus</taxon>
    </lineage>
</organism>
<dbReference type="RefSeq" id="XP_030955798.1">
    <property type="nucleotide sequence ID" value="XM_031099938.1"/>
</dbReference>
<dbReference type="AlphaFoldDB" id="A0A7N2KS07"/>
<feature type="transmembrane region" description="Helical" evidence="9">
    <location>
        <begin position="6"/>
        <end position="27"/>
    </location>
</feature>
<proteinExistence type="inferred from homology"/>
<dbReference type="InterPro" id="IPR050651">
    <property type="entry name" value="Plant_Cytochrome_P450_Monoox"/>
</dbReference>
<evidence type="ECO:0000256" key="1">
    <source>
        <dbReference type="ARBA" id="ARBA00010617"/>
    </source>
</evidence>
<dbReference type="Proteomes" id="UP000594261">
    <property type="component" value="Chromosome 2"/>
</dbReference>
<dbReference type="GeneID" id="115977907"/>
<keyword evidence="4 8" id="KW-0560">Oxidoreductase</keyword>
<feature type="binding site" description="axial binding residue" evidence="7">
    <location>
        <position position="463"/>
    </location>
    <ligand>
        <name>heme</name>
        <dbReference type="ChEBI" id="CHEBI:30413"/>
    </ligand>
    <ligandPart>
        <name>Fe</name>
        <dbReference type="ChEBI" id="CHEBI:18248"/>
    </ligandPart>
</feature>
<keyword evidence="6 8" id="KW-0503">Monooxygenase</keyword>
<protein>
    <recommendedName>
        <fullName evidence="12">Cytochrome P450</fullName>
    </recommendedName>
</protein>
<evidence type="ECO:0000256" key="3">
    <source>
        <dbReference type="ARBA" id="ARBA00022723"/>
    </source>
</evidence>
<dbReference type="GO" id="GO:0005506">
    <property type="term" value="F:iron ion binding"/>
    <property type="evidence" value="ECO:0007669"/>
    <property type="project" value="InterPro"/>
</dbReference>
<evidence type="ECO:0000256" key="9">
    <source>
        <dbReference type="SAM" id="Phobius"/>
    </source>
</evidence>
<dbReference type="GO" id="GO:0004497">
    <property type="term" value="F:monooxygenase activity"/>
    <property type="evidence" value="ECO:0007669"/>
    <property type="project" value="UniProtKB-KW"/>
</dbReference>
<dbReference type="InterPro" id="IPR017972">
    <property type="entry name" value="Cyt_P450_CS"/>
</dbReference>